<accession>A0A2P2LFF1</accession>
<organism evidence="1">
    <name type="scientific">Rhizophora mucronata</name>
    <name type="common">Asiatic mangrove</name>
    <dbReference type="NCBI Taxonomy" id="61149"/>
    <lineage>
        <taxon>Eukaryota</taxon>
        <taxon>Viridiplantae</taxon>
        <taxon>Streptophyta</taxon>
        <taxon>Embryophyta</taxon>
        <taxon>Tracheophyta</taxon>
        <taxon>Spermatophyta</taxon>
        <taxon>Magnoliopsida</taxon>
        <taxon>eudicotyledons</taxon>
        <taxon>Gunneridae</taxon>
        <taxon>Pentapetalae</taxon>
        <taxon>rosids</taxon>
        <taxon>fabids</taxon>
        <taxon>Malpighiales</taxon>
        <taxon>Rhizophoraceae</taxon>
        <taxon>Rhizophora</taxon>
    </lineage>
</organism>
<dbReference type="EMBL" id="GGEC01036228">
    <property type="protein sequence ID" value="MBX16712.1"/>
    <property type="molecule type" value="Transcribed_RNA"/>
</dbReference>
<evidence type="ECO:0000313" key="1">
    <source>
        <dbReference type="EMBL" id="MBX16712.1"/>
    </source>
</evidence>
<proteinExistence type="predicted"/>
<sequence>MTGLTSVWLRHHKWDSIDFAKCPSRCFHLHKLKKKQAKIETQSHNGSNNTEK</sequence>
<reference evidence="1" key="1">
    <citation type="submission" date="2018-02" db="EMBL/GenBank/DDBJ databases">
        <title>Rhizophora mucronata_Transcriptome.</title>
        <authorList>
            <person name="Meera S.P."/>
            <person name="Sreeshan A."/>
            <person name="Augustine A."/>
        </authorList>
    </citation>
    <scope>NUCLEOTIDE SEQUENCE</scope>
    <source>
        <tissue evidence="1">Leaf</tissue>
    </source>
</reference>
<dbReference type="AlphaFoldDB" id="A0A2P2LFF1"/>
<protein>
    <submittedName>
        <fullName evidence="1">Uncharacterized protein</fullName>
    </submittedName>
</protein>
<name>A0A2P2LFF1_RHIMU</name>